<gene>
    <name evidence="1" type="ORF">ACFOU2_20350</name>
</gene>
<dbReference type="EMBL" id="JBHRZT010000072">
    <property type="protein sequence ID" value="MFC3885694.1"/>
    <property type="molecule type" value="Genomic_DNA"/>
</dbReference>
<evidence type="ECO:0000313" key="1">
    <source>
        <dbReference type="EMBL" id="MFC3885694.1"/>
    </source>
</evidence>
<dbReference type="Pfam" id="PF13040">
    <property type="entry name" value="Fur_reg_FbpB"/>
    <property type="match status" value="1"/>
</dbReference>
<comment type="caution">
    <text evidence="1">The sequence shown here is derived from an EMBL/GenBank/DDBJ whole genome shotgun (WGS) entry which is preliminary data.</text>
</comment>
<reference evidence="2" key="1">
    <citation type="journal article" date="2019" name="Int. J. Syst. Evol. Microbiol.">
        <title>The Global Catalogue of Microorganisms (GCM) 10K type strain sequencing project: providing services to taxonomists for standard genome sequencing and annotation.</title>
        <authorList>
            <consortium name="The Broad Institute Genomics Platform"/>
            <consortium name="The Broad Institute Genome Sequencing Center for Infectious Disease"/>
            <person name="Wu L."/>
            <person name="Ma J."/>
        </authorList>
    </citation>
    <scope>NUCLEOTIDE SEQUENCE [LARGE SCALE GENOMIC DNA]</scope>
    <source>
        <strain evidence="2">CCUG 61889</strain>
    </source>
</reference>
<evidence type="ECO:0000313" key="2">
    <source>
        <dbReference type="Proteomes" id="UP001595752"/>
    </source>
</evidence>
<dbReference type="Proteomes" id="UP001595752">
    <property type="component" value="Unassembled WGS sequence"/>
</dbReference>
<dbReference type="InterPro" id="IPR025004">
    <property type="entry name" value="SenN/SenS"/>
</dbReference>
<dbReference type="RefSeq" id="WP_377918088.1">
    <property type="nucleotide sequence ID" value="NZ_JBHRZT010000072.1"/>
</dbReference>
<accession>A0ABV8B8M2</accession>
<organism evidence="1 2">
    <name type="scientific">Bacillus songklensis</name>
    <dbReference type="NCBI Taxonomy" id="1069116"/>
    <lineage>
        <taxon>Bacteria</taxon>
        <taxon>Bacillati</taxon>
        <taxon>Bacillota</taxon>
        <taxon>Bacilli</taxon>
        <taxon>Bacillales</taxon>
        <taxon>Bacillaceae</taxon>
        <taxon>Bacillus</taxon>
    </lineage>
</organism>
<name>A0ABV8B8M2_9BACI</name>
<proteinExistence type="predicted"/>
<keyword evidence="2" id="KW-1185">Reference proteome</keyword>
<protein>
    <submittedName>
        <fullName evidence="1">FbpB family small basic protein</fullName>
    </submittedName>
</protein>
<sequence length="44" mass="5454">MVRKVIKTPFKQLVLENKKELMNDEKEMKRIEKRIDDKYMKISK</sequence>